<dbReference type="HAMAP" id="MF_00530">
    <property type="entry name" value="ATP_synth_epsil_bac"/>
    <property type="match status" value="1"/>
</dbReference>
<evidence type="ECO:0000256" key="17">
    <source>
        <dbReference type="SAM" id="Coils"/>
    </source>
</evidence>
<dbReference type="InterPro" id="IPR036794">
    <property type="entry name" value="ATP_F1_dsu/esu_C_sf"/>
</dbReference>
<comment type="subunit">
    <text evidence="4 15 16">F-type ATPases have 2 components, CF(1) - the catalytic core - and CF(0) - the membrane proton channel. CF(1) has five subunits: alpha(3), beta(3), gamma(1), delta(1), epsilon(1). CF(0) has three main subunits: a, b and c.</text>
</comment>
<evidence type="ECO:0000259" key="18">
    <source>
        <dbReference type="Pfam" id="PF00401"/>
    </source>
</evidence>
<feature type="coiled-coil region" evidence="17">
    <location>
        <begin position="91"/>
        <end position="118"/>
    </location>
</feature>
<evidence type="ECO:0000256" key="4">
    <source>
        <dbReference type="ARBA" id="ARBA00011648"/>
    </source>
</evidence>
<keyword evidence="7 15" id="KW-1003">Cell membrane</keyword>
<dbReference type="Pfam" id="PF02823">
    <property type="entry name" value="ATP-synt_DE_N"/>
    <property type="match status" value="1"/>
</dbReference>
<evidence type="ECO:0000256" key="3">
    <source>
        <dbReference type="ARBA" id="ARBA00005712"/>
    </source>
</evidence>
<dbReference type="GO" id="GO:0005524">
    <property type="term" value="F:ATP binding"/>
    <property type="evidence" value="ECO:0007669"/>
    <property type="project" value="UniProtKB-UniRule"/>
</dbReference>
<dbReference type="SUPFAM" id="SSF51344">
    <property type="entry name" value="Epsilon subunit of F1F0-ATP synthase N-terminal domain"/>
    <property type="match status" value="1"/>
</dbReference>
<dbReference type="NCBIfam" id="TIGR01216">
    <property type="entry name" value="ATP_synt_epsi"/>
    <property type="match status" value="1"/>
</dbReference>
<accession>A0A410H5W8</accession>
<keyword evidence="8 15" id="KW-0375">Hydrogen ion transport</keyword>
<dbReference type="KEGG" id="htr:EPV75_11920"/>
<evidence type="ECO:0000256" key="5">
    <source>
        <dbReference type="ARBA" id="ARBA00014480"/>
    </source>
</evidence>
<evidence type="ECO:0000256" key="15">
    <source>
        <dbReference type="HAMAP-Rule" id="MF_00530"/>
    </source>
</evidence>
<evidence type="ECO:0000256" key="11">
    <source>
        <dbReference type="ARBA" id="ARBA00023196"/>
    </source>
</evidence>
<evidence type="ECO:0000256" key="13">
    <source>
        <dbReference type="ARBA" id="ARBA00030215"/>
    </source>
</evidence>
<dbReference type="PANTHER" id="PTHR13822:SF10">
    <property type="entry name" value="ATP SYNTHASE EPSILON CHAIN, CHLOROPLASTIC"/>
    <property type="match status" value="1"/>
</dbReference>
<keyword evidence="11 15" id="KW-0139">CF(1)</keyword>
<reference evidence="20 21" key="1">
    <citation type="journal article" date="2018" name="Environ. Microbiol.">
        <title>Genomes of ubiquitous marine and hypersaline Hydrogenovibrio, Thiomicrorhabdus and Thiomicrospira spp. encode a diversity of mechanisms to sustain chemolithoautotrophy in heterogeneous environments.</title>
        <authorList>
            <person name="Scott K.M."/>
            <person name="Williams J."/>
            <person name="Porter C.M.B."/>
            <person name="Russel S."/>
            <person name="Harmer T.L."/>
            <person name="Paul J.H."/>
            <person name="Antonen K.M."/>
            <person name="Bridges M.K."/>
            <person name="Camper G.J."/>
            <person name="Campla C.K."/>
            <person name="Casella L.G."/>
            <person name="Chase E."/>
            <person name="Conrad J.W."/>
            <person name="Cruz M.C."/>
            <person name="Dunlap D.S."/>
            <person name="Duran L."/>
            <person name="Fahsbender E.M."/>
            <person name="Goldsmith D.B."/>
            <person name="Keeley R.F."/>
            <person name="Kondoff M.R."/>
            <person name="Kussy B.I."/>
            <person name="Lane M.K."/>
            <person name="Lawler S."/>
            <person name="Leigh B.A."/>
            <person name="Lewis C."/>
            <person name="Lostal L.M."/>
            <person name="Marking D."/>
            <person name="Mancera P.A."/>
            <person name="McClenthan E.C."/>
            <person name="McIntyre E.A."/>
            <person name="Mine J.A."/>
            <person name="Modi S."/>
            <person name="Moore B.D."/>
            <person name="Morgan W.A."/>
            <person name="Nelson K.M."/>
            <person name="Nguyen K.N."/>
            <person name="Ogburn N."/>
            <person name="Parrino D.G."/>
            <person name="Pedapudi A.D."/>
            <person name="Pelham R.P."/>
            <person name="Preece A.M."/>
            <person name="Rampersad E.A."/>
            <person name="Richardson J.C."/>
            <person name="Rodgers C.M."/>
            <person name="Schaffer B.L."/>
            <person name="Sheridan N.E."/>
            <person name="Solone M.R."/>
            <person name="Staley Z.R."/>
            <person name="Tabuchi M."/>
            <person name="Waide R.J."/>
            <person name="Wanjugi P.W."/>
            <person name="Young S."/>
            <person name="Clum A."/>
            <person name="Daum C."/>
            <person name="Huntemann M."/>
            <person name="Ivanova N."/>
            <person name="Kyrpides N."/>
            <person name="Mikhailova N."/>
            <person name="Palaniappan K."/>
            <person name="Pillay M."/>
            <person name="Reddy T.B.K."/>
            <person name="Shapiro N."/>
            <person name="Stamatis D."/>
            <person name="Varghese N."/>
            <person name="Woyke T."/>
            <person name="Boden R."/>
            <person name="Freyermuth S.K."/>
            <person name="Kerfeld C.A."/>
        </authorList>
    </citation>
    <scope>NUCLEOTIDE SEQUENCE [LARGE SCALE GENOMIC DNA]</scope>
    <source>
        <strain evidence="20 21">JR-2</strain>
    </source>
</reference>
<keyword evidence="9 15" id="KW-0406">Ion transport</keyword>
<dbReference type="FunFam" id="2.60.15.10:FF:000001">
    <property type="entry name" value="ATP synthase epsilon chain"/>
    <property type="match status" value="1"/>
</dbReference>
<dbReference type="GO" id="GO:0016787">
    <property type="term" value="F:hydrolase activity"/>
    <property type="evidence" value="ECO:0007669"/>
    <property type="project" value="UniProtKB-KW"/>
</dbReference>
<evidence type="ECO:0000256" key="1">
    <source>
        <dbReference type="ARBA" id="ARBA00003543"/>
    </source>
</evidence>
<evidence type="ECO:0000313" key="21">
    <source>
        <dbReference type="Proteomes" id="UP000285478"/>
    </source>
</evidence>
<dbReference type="InterPro" id="IPR036771">
    <property type="entry name" value="ATPsynth_dsu/esu_N"/>
</dbReference>
<dbReference type="RefSeq" id="WP_029939160.1">
    <property type="nucleotide sequence ID" value="NZ_CP035033.1"/>
</dbReference>
<comment type="function">
    <text evidence="1 15">Produces ATP from ADP in the presence of a proton gradient across the membrane.</text>
</comment>
<evidence type="ECO:0000256" key="12">
    <source>
        <dbReference type="ARBA" id="ARBA00023310"/>
    </source>
</evidence>
<dbReference type="PANTHER" id="PTHR13822">
    <property type="entry name" value="ATP SYNTHASE DELTA/EPSILON CHAIN"/>
    <property type="match status" value="1"/>
</dbReference>
<dbReference type="InterPro" id="IPR001469">
    <property type="entry name" value="ATP_synth_F1_dsu/esu"/>
</dbReference>
<evidence type="ECO:0000256" key="9">
    <source>
        <dbReference type="ARBA" id="ARBA00023065"/>
    </source>
</evidence>
<name>A0A410H5W8_9GAMM</name>
<keyword evidence="10 15" id="KW-0472">Membrane</keyword>
<keyword evidence="17" id="KW-0175">Coiled coil</keyword>
<dbReference type="Pfam" id="PF00401">
    <property type="entry name" value="ATP-synt_DE"/>
    <property type="match status" value="1"/>
</dbReference>
<feature type="domain" description="ATP synthase epsilon subunit C-terminal" evidence="18">
    <location>
        <begin position="87"/>
        <end position="131"/>
    </location>
</feature>
<dbReference type="SUPFAM" id="SSF46604">
    <property type="entry name" value="Epsilon subunit of F1F0-ATP synthase C-terminal domain"/>
    <property type="match status" value="1"/>
</dbReference>
<keyword evidence="20" id="KW-0378">Hydrolase</keyword>
<gene>
    <name evidence="15" type="primary">atpC</name>
    <name evidence="20" type="ORF">EPV75_11920</name>
</gene>
<dbReference type="CDD" id="cd12152">
    <property type="entry name" value="F1-ATPase_delta"/>
    <property type="match status" value="1"/>
</dbReference>
<dbReference type="GO" id="GO:0046933">
    <property type="term" value="F:proton-transporting ATP synthase activity, rotational mechanism"/>
    <property type="evidence" value="ECO:0007669"/>
    <property type="project" value="UniProtKB-UniRule"/>
</dbReference>
<evidence type="ECO:0000256" key="8">
    <source>
        <dbReference type="ARBA" id="ARBA00022781"/>
    </source>
</evidence>
<keyword evidence="12 15" id="KW-0066">ATP synthesis</keyword>
<evidence type="ECO:0000256" key="6">
    <source>
        <dbReference type="ARBA" id="ARBA00022448"/>
    </source>
</evidence>
<proteinExistence type="inferred from homology"/>
<dbReference type="InterPro" id="IPR020546">
    <property type="entry name" value="ATP_synth_F1_dsu/esu_N"/>
</dbReference>
<dbReference type="Gene3D" id="2.60.15.10">
    <property type="entry name" value="F0F1 ATP synthase delta/epsilon subunit, N-terminal"/>
    <property type="match status" value="1"/>
</dbReference>
<dbReference type="EMBL" id="CP035033">
    <property type="protein sequence ID" value="QAB16315.1"/>
    <property type="molecule type" value="Genomic_DNA"/>
</dbReference>
<protein>
    <recommendedName>
        <fullName evidence="5 15">ATP synthase epsilon chain</fullName>
    </recommendedName>
    <alternativeName>
        <fullName evidence="14 15">ATP synthase F1 sector epsilon subunit</fullName>
    </alternativeName>
    <alternativeName>
        <fullName evidence="13 15">F-ATPase epsilon subunit</fullName>
    </alternativeName>
</protein>
<dbReference type="InterPro" id="IPR020547">
    <property type="entry name" value="ATP_synth_F1_esu_C"/>
</dbReference>
<evidence type="ECO:0000256" key="7">
    <source>
        <dbReference type="ARBA" id="ARBA00022475"/>
    </source>
</evidence>
<evidence type="ECO:0000259" key="19">
    <source>
        <dbReference type="Pfam" id="PF02823"/>
    </source>
</evidence>
<keyword evidence="6 15" id="KW-0813">Transport</keyword>
<comment type="similarity">
    <text evidence="3 15 16">Belongs to the ATPase epsilon chain family.</text>
</comment>
<dbReference type="Proteomes" id="UP000285478">
    <property type="component" value="Chromosome"/>
</dbReference>
<feature type="domain" description="ATP synthase F1 complex delta/epsilon subunit N-terminal" evidence="19">
    <location>
        <begin position="5"/>
        <end position="83"/>
    </location>
</feature>
<evidence type="ECO:0000256" key="2">
    <source>
        <dbReference type="ARBA" id="ARBA00004202"/>
    </source>
</evidence>
<evidence type="ECO:0000256" key="16">
    <source>
        <dbReference type="RuleBase" id="RU003656"/>
    </source>
</evidence>
<keyword evidence="21" id="KW-1185">Reference proteome</keyword>
<evidence type="ECO:0000256" key="10">
    <source>
        <dbReference type="ARBA" id="ARBA00023136"/>
    </source>
</evidence>
<comment type="subcellular location">
    <subcellularLocation>
        <location evidence="2 15">Cell membrane</location>
        <topology evidence="2 15">Peripheral membrane protein</topology>
    </subcellularLocation>
</comment>
<dbReference type="GO" id="GO:0045259">
    <property type="term" value="C:proton-transporting ATP synthase complex"/>
    <property type="evidence" value="ECO:0007669"/>
    <property type="project" value="UniProtKB-KW"/>
</dbReference>
<organism evidence="20 21">
    <name type="scientific">Hydrogenovibrio thermophilus</name>
    <dbReference type="NCBI Taxonomy" id="265883"/>
    <lineage>
        <taxon>Bacteria</taxon>
        <taxon>Pseudomonadati</taxon>
        <taxon>Pseudomonadota</taxon>
        <taxon>Gammaproteobacteria</taxon>
        <taxon>Thiotrichales</taxon>
        <taxon>Piscirickettsiaceae</taxon>
        <taxon>Hydrogenovibrio</taxon>
    </lineage>
</organism>
<evidence type="ECO:0000256" key="14">
    <source>
        <dbReference type="ARBA" id="ARBA00031795"/>
    </source>
</evidence>
<dbReference type="AlphaFoldDB" id="A0A410H5W8"/>
<dbReference type="Gene3D" id="1.20.5.440">
    <property type="entry name" value="ATP synthase delta/epsilon subunit, C-terminal domain"/>
    <property type="match status" value="1"/>
</dbReference>
<dbReference type="NCBIfam" id="NF001847">
    <property type="entry name" value="PRK00571.1-4"/>
    <property type="match status" value="1"/>
</dbReference>
<dbReference type="GO" id="GO:0005886">
    <property type="term" value="C:plasma membrane"/>
    <property type="evidence" value="ECO:0007669"/>
    <property type="project" value="UniProtKB-SubCell"/>
</dbReference>
<evidence type="ECO:0000313" key="20">
    <source>
        <dbReference type="EMBL" id="QAB16315.1"/>
    </source>
</evidence>
<sequence length="144" mass="15485">MAVSMQVDIVSAEGSMFSGKADMVFAQAADGEVGILPKHTQLLTQLKPGQVRVVSGDEEDFFFINSGVLEVQPSVVTILADTAIRAEDLDQAAAEEAKRRAEDAMEQAKSDTDVARAQIELAEAVAQIQTISKLRDRLHKTGLS</sequence>